<organism evidence="3 4">
    <name type="scientific">Brassica cretica</name>
    <name type="common">Mustard</name>
    <dbReference type="NCBI Taxonomy" id="69181"/>
    <lineage>
        <taxon>Eukaryota</taxon>
        <taxon>Viridiplantae</taxon>
        <taxon>Streptophyta</taxon>
        <taxon>Embryophyta</taxon>
        <taxon>Tracheophyta</taxon>
        <taxon>Spermatophyta</taxon>
        <taxon>Magnoliopsida</taxon>
        <taxon>eudicotyledons</taxon>
        <taxon>Gunneridae</taxon>
        <taxon>Pentapetalae</taxon>
        <taxon>rosids</taxon>
        <taxon>malvids</taxon>
        <taxon>Brassicales</taxon>
        <taxon>Brassicaceae</taxon>
        <taxon>Brassiceae</taxon>
        <taxon>Brassica</taxon>
    </lineage>
</organism>
<keyword evidence="2" id="KW-0732">Signal</keyword>
<name>A0A8S9L097_BRACR</name>
<feature type="signal peptide" evidence="2">
    <location>
        <begin position="1"/>
        <end position="16"/>
    </location>
</feature>
<evidence type="ECO:0000313" key="4">
    <source>
        <dbReference type="Proteomes" id="UP000712281"/>
    </source>
</evidence>
<dbReference type="Proteomes" id="UP000712281">
    <property type="component" value="Unassembled WGS sequence"/>
</dbReference>
<gene>
    <name evidence="3" type="ORF">F2Q68_00009030</name>
</gene>
<proteinExistence type="predicted"/>
<protein>
    <submittedName>
        <fullName evidence="3">Uncharacterized protein</fullName>
    </submittedName>
</protein>
<evidence type="ECO:0000313" key="3">
    <source>
        <dbReference type="EMBL" id="KAF2600744.1"/>
    </source>
</evidence>
<dbReference type="AlphaFoldDB" id="A0A8S9L097"/>
<feature type="chain" id="PRO_5035861503" evidence="2">
    <location>
        <begin position="17"/>
        <end position="198"/>
    </location>
</feature>
<sequence length="198" mass="22110">MEVVIGLAWWFSRSVAASWRLGLPKQTQVSSGEFLGGESRTAIWISVSRLRLGPLRMWRRPCSLEVLVLMFSSFSVDTGGTYPVLIGFLDPVSSVVGWLCAGLETFLGKVWLLRSGPTLVSKVRVSGVRTTLLRYGCSRPFSPSDVLRVIDKEECKLGNNTDYQLLQATSWGLRRPRQRGKTHLPGVNVNRRERSSVV</sequence>
<evidence type="ECO:0000256" key="1">
    <source>
        <dbReference type="SAM" id="MobiDB-lite"/>
    </source>
</evidence>
<dbReference type="EMBL" id="QGKW02000717">
    <property type="protein sequence ID" value="KAF2600744.1"/>
    <property type="molecule type" value="Genomic_DNA"/>
</dbReference>
<evidence type="ECO:0000256" key="2">
    <source>
        <dbReference type="SAM" id="SignalP"/>
    </source>
</evidence>
<comment type="caution">
    <text evidence="3">The sequence shown here is derived from an EMBL/GenBank/DDBJ whole genome shotgun (WGS) entry which is preliminary data.</text>
</comment>
<feature type="region of interest" description="Disordered" evidence="1">
    <location>
        <begin position="177"/>
        <end position="198"/>
    </location>
</feature>
<reference evidence="3" key="1">
    <citation type="submission" date="2019-12" db="EMBL/GenBank/DDBJ databases">
        <title>Genome sequencing and annotation of Brassica cretica.</title>
        <authorList>
            <person name="Studholme D.J."/>
            <person name="Sarris P.F."/>
        </authorList>
    </citation>
    <scope>NUCLEOTIDE SEQUENCE</scope>
    <source>
        <strain evidence="3">PFS-001/15</strain>
        <tissue evidence="3">Leaf</tissue>
    </source>
</reference>
<accession>A0A8S9L097</accession>